<keyword evidence="4" id="KW-1185">Reference proteome</keyword>
<sequence>MSSLPLTGKESSLKKRFTDEQIIGILREAEVGAISIKALCKSKKHNVAEQTFFRWRNKFGGLDVPDARRLKDLASENARLKRLVAEQMLVIDGMKEI</sequence>
<proteinExistence type="predicted"/>
<dbReference type="SUPFAM" id="SSF46689">
    <property type="entry name" value="Homeodomain-like"/>
    <property type="match status" value="1"/>
</dbReference>
<dbReference type="PANTHER" id="PTHR33609">
    <property type="entry name" value="LOW CALCIUM RESPONSE LOCUS PROTEIN S"/>
    <property type="match status" value="1"/>
</dbReference>
<evidence type="ECO:0000313" key="4">
    <source>
        <dbReference type="Proteomes" id="UP000315577"/>
    </source>
</evidence>
<dbReference type="Proteomes" id="UP000295536">
    <property type="component" value="Unassembled WGS sequence"/>
</dbReference>
<evidence type="ECO:0000313" key="2">
    <source>
        <dbReference type="EMBL" id="TSE18388.1"/>
    </source>
</evidence>
<dbReference type="AlphaFoldDB" id="A0A4R3L2M7"/>
<dbReference type="Pfam" id="PF01527">
    <property type="entry name" value="HTH_Tnp_1"/>
    <property type="match status" value="1"/>
</dbReference>
<reference evidence="1 3" key="1">
    <citation type="submission" date="2019-03" db="EMBL/GenBank/DDBJ databases">
        <title>Genomic Encyclopedia of Type Strains, Phase IV (KMG-IV): sequencing the most valuable type-strain genomes for metagenomic binning, comparative biology and taxonomic classification.</title>
        <authorList>
            <person name="Goeker M."/>
        </authorList>
    </citation>
    <scope>NUCLEOTIDE SEQUENCE [LARGE SCALE GENOMIC DNA]</scope>
    <source>
        <strain evidence="1 3">DSM 12034</strain>
    </source>
</reference>
<dbReference type="InterPro" id="IPR009057">
    <property type="entry name" value="Homeodomain-like_sf"/>
</dbReference>
<dbReference type="InterPro" id="IPR052546">
    <property type="entry name" value="Transposase_8_domain"/>
</dbReference>
<accession>A0A4R3L2M7</accession>
<protein>
    <submittedName>
        <fullName evidence="1 2">Transposase</fullName>
    </submittedName>
</protein>
<dbReference type="EMBL" id="VJNC01000026">
    <property type="protein sequence ID" value="TSE18388.1"/>
    <property type="molecule type" value="Genomic_DNA"/>
</dbReference>
<reference evidence="2 4" key="2">
    <citation type="submission" date="2019-07" db="EMBL/GenBank/DDBJ databases">
        <title>Tepidimonas ignava SPS-1037 draft genome.</title>
        <authorList>
            <person name="Da Costa M.S."/>
            <person name="Froufe H.J.C."/>
            <person name="Egas C."/>
            <person name="Albuquerque L."/>
        </authorList>
    </citation>
    <scope>NUCLEOTIDE SEQUENCE [LARGE SCALE GENOMIC DNA]</scope>
    <source>
        <strain evidence="2 4">SPS-1037</strain>
    </source>
</reference>
<dbReference type="Proteomes" id="UP000315577">
    <property type="component" value="Unassembled WGS sequence"/>
</dbReference>
<dbReference type="GO" id="GO:0006313">
    <property type="term" value="P:DNA transposition"/>
    <property type="evidence" value="ECO:0007669"/>
    <property type="project" value="InterPro"/>
</dbReference>
<evidence type="ECO:0000313" key="1">
    <source>
        <dbReference type="EMBL" id="TCS93719.1"/>
    </source>
</evidence>
<evidence type="ECO:0000313" key="3">
    <source>
        <dbReference type="Proteomes" id="UP000295536"/>
    </source>
</evidence>
<gene>
    <name evidence="1" type="ORF">EDC36_1244</name>
    <name evidence="2" type="ORF">Tigna_02551</name>
</gene>
<dbReference type="InterPro" id="IPR002514">
    <property type="entry name" value="Transposase_8"/>
</dbReference>
<name>A0A4R3L2M7_9BURK</name>
<dbReference type="PANTHER" id="PTHR33609:SF1">
    <property type="entry name" value="TRANSPOSASE"/>
    <property type="match status" value="1"/>
</dbReference>
<dbReference type="EMBL" id="SMAH01000024">
    <property type="protein sequence ID" value="TCS93719.1"/>
    <property type="molecule type" value="Genomic_DNA"/>
</dbReference>
<organism evidence="1 3">
    <name type="scientific">Tepidimonas ignava</name>
    <dbReference type="NCBI Taxonomy" id="114249"/>
    <lineage>
        <taxon>Bacteria</taxon>
        <taxon>Pseudomonadati</taxon>
        <taxon>Pseudomonadota</taxon>
        <taxon>Betaproteobacteria</taxon>
        <taxon>Burkholderiales</taxon>
        <taxon>Tepidimonas</taxon>
    </lineage>
</organism>
<dbReference type="GO" id="GO:0004803">
    <property type="term" value="F:transposase activity"/>
    <property type="evidence" value="ECO:0007669"/>
    <property type="project" value="InterPro"/>
</dbReference>
<dbReference type="GO" id="GO:0003677">
    <property type="term" value="F:DNA binding"/>
    <property type="evidence" value="ECO:0007669"/>
    <property type="project" value="InterPro"/>
</dbReference>
<comment type="caution">
    <text evidence="1">The sequence shown here is derived from an EMBL/GenBank/DDBJ whole genome shotgun (WGS) entry which is preliminary data.</text>
</comment>